<accession>A0ABR1RV94</accession>
<dbReference type="SUPFAM" id="SSF48403">
    <property type="entry name" value="Ankyrin repeat"/>
    <property type="match status" value="1"/>
</dbReference>
<organism evidence="4 5">
    <name type="scientific">Apiospora marii</name>
    <dbReference type="NCBI Taxonomy" id="335849"/>
    <lineage>
        <taxon>Eukaryota</taxon>
        <taxon>Fungi</taxon>
        <taxon>Dikarya</taxon>
        <taxon>Ascomycota</taxon>
        <taxon>Pezizomycotina</taxon>
        <taxon>Sordariomycetes</taxon>
        <taxon>Xylariomycetidae</taxon>
        <taxon>Amphisphaeriales</taxon>
        <taxon>Apiosporaceae</taxon>
        <taxon>Apiospora</taxon>
    </lineage>
</organism>
<proteinExistence type="predicted"/>
<sequence length="622" mass="69771">MSSQAGPEPAEASHNGQPLTKRIYIPPEIHRMIFNAIDDPKDRARTALSVMLANKELHGLWKRFLYEDNINHGQSSALVHAVLHGFQQPMRDIVGIGTTTEGMCANVDAYIEDFQDRVWCFWPATGGSYFPKDGRLTLLHAAVALNNEETVRFLLQNGADTDEAAYVKEYDVDPNTEYNSERDRESDVWDWHSSTWQSAIHIATCHGHLPIVQLLVDAGSTLLWDPTETEGFNVLHTAAMCGHVHLIRYFVESGLVLIDEKAPYFTQNHCYRFPMMLTAAQCAAHTKAGVRTLWLFRELEANMDLVVLALLQFPSNTTMAHQLLTEASWKVDLEANVTEPDVGECSLADAIPELYLSLGNEPVDLRGWRLVLQAAFAGGADVSRSYRPSLGLPEKPLLEICSRGVSGENGLVLMELLLQKGALNHTPHHHHSMEDYGSSLLLQYLTKITIDRYDYDREVWCWEPVSDQDLWRIQETGYSEDTTDVAEQKVKAILAAGIRAEGVNDYGWTSLIVACNLVTYYKFPLECMEALLESGVDPNETNQVTSPLSNGKKRSPMAVCFCNKHSYKACKLLQSYGGVLHKEDDLEMIECRIEKLVPSYNGSQSGVMKLFKEIASQVEEDK</sequence>
<evidence type="ECO:0000256" key="1">
    <source>
        <dbReference type="ARBA" id="ARBA00022737"/>
    </source>
</evidence>
<dbReference type="PANTHER" id="PTHR24189">
    <property type="entry name" value="MYOTROPHIN"/>
    <property type="match status" value="1"/>
</dbReference>
<evidence type="ECO:0000313" key="4">
    <source>
        <dbReference type="EMBL" id="KAK8018881.1"/>
    </source>
</evidence>
<evidence type="ECO:0000256" key="2">
    <source>
        <dbReference type="ARBA" id="ARBA00023043"/>
    </source>
</evidence>
<feature type="repeat" description="ANK" evidence="3">
    <location>
        <begin position="134"/>
        <end position="166"/>
    </location>
</feature>
<keyword evidence="5" id="KW-1185">Reference proteome</keyword>
<dbReference type="EMBL" id="JAQQWI010000010">
    <property type="protein sequence ID" value="KAK8018881.1"/>
    <property type="molecule type" value="Genomic_DNA"/>
</dbReference>
<protein>
    <recommendedName>
        <fullName evidence="6">F-box domain-containing protein</fullName>
    </recommendedName>
</protein>
<dbReference type="Pfam" id="PF12796">
    <property type="entry name" value="Ank_2"/>
    <property type="match status" value="1"/>
</dbReference>
<gene>
    <name evidence="4" type="ORF">PG991_008071</name>
</gene>
<dbReference type="SMART" id="SM00248">
    <property type="entry name" value="ANK"/>
    <property type="match status" value="5"/>
</dbReference>
<dbReference type="Gene3D" id="1.25.40.20">
    <property type="entry name" value="Ankyrin repeat-containing domain"/>
    <property type="match status" value="2"/>
</dbReference>
<dbReference type="InterPro" id="IPR036770">
    <property type="entry name" value="Ankyrin_rpt-contain_sf"/>
</dbReference>
<feature type="repeat" description="ANK" evidence="3">
    <location>
        <begin position="230"/>
        <end position="254"/>
    </location>
</feature>
<dbReference type="InterPro" id="IPR050745">
    <property type="entry name" value="Multifunctional_regulatory"/>
</dbReference>
<reference evidence="4 5" key="1">
    <citation type="submission" date="2023-01" db="EMBL/GenBank/DDBJ databases">
        <title>Analysis of 21 Apiospora genomes using comparative genomics revels a genus with tremendous synthesis potential of carbohydrate active enzymes and secondary metabolites.</title>
        <authorList>
            <person name="Sorensen T."/>
        </authorList>
    </citation>
    <scope>NUCLEOTIDE SEQUENCE [LARGE SCALE GENOMIC DNA]</scope>
    <source>
        <strain evidence="4 5">CBS 20057</strain>
    </source>
</reference>
<evidence type="ECO:0000313" key="5">
    <source>
        <dbReference type="Proteomes" id="UP001396898"/>
    </source>
</evidence>
<keyword evidence="2 3" id="KW-0040">ANK repeat</keyword>
<dbReference type="Proteomes" id="UP001396898">
    <property type="component" value="Unassembled WGS sequence"/>
</dbReference>
<dbReference type="PROSITE" id="PS50297">
    <property type="entry name" value="ANK_REP_REGION"/>
    <property type="match status" value="2"/>
</dbReference>
<keyword evidence="1" id="KW-0677">Repeat</keyword>
<dbReference type="PANTHER" id="PTHR24189:SF50">
    <property type="entry name" value="ANKYRIN REPEAT AND SOCS BOX PROTEIN 2"/>
    <property type="match status" value="1"/>
</dbReference>
<evidence type="ECO:0000256" key="3">
    <source>
        <dbReference type="PROSITE-ProRule" id="PRU00023"/>
    </source>
</evidence>
<comment type="caution">
    <text evidence="4">The sequence shown here is derived from an EMBL/GenBank/DDBJ whole genome shotgun (WGS) entry which is preliminary data.</text>
</comment>
<dbReference type="Pfam" id="PF00023">
    <property type="entry name" value="Ank"/>
    <property type="match status" value="1"/>
</dbReference>
<evidence type="ECO:0008006" key="6">
    <source>
        <dbReference type="Google" id="ProtNLM"/>
    </source>
</evidence>
<dbReference type="InterPro" id="IPR002110">
    <property type="entry name" value="Ankyrin_rpt"/>
</dbReference>
<name>A0ABR1RV94_9PEZI</name>
<dbReference type="PROSITE" id="PS50088">
    <property type="entry name" value="ANK_REPEAT"/>
    <property type="match status" value="2"/>
</dbReference>